<accession>A0A9D1M547</accession>
<comment type="caution">
    <text evidence="1">The sequence shown here is derived from an EMBL/GenBank/DDBJ whole genome shotgun (WGS) entry which is preliminary data.</text>
</comment>
<dbReference type="AlphaFoldDB" id="A0A9D1M547"/>
<evidence type="ECO:0000313" key="2">
    <source>
        <dbReference type="Proteomes" id="UP000824107"/>
    </source>
</evidence>
<dbReference type="InterPro" id="IPR036192">
    <property type="entry name" value="Cell_div_ZapA-like_sf"/>
</dbReference>
<dbReference type="Proteomes" id="UP000824107">
    <property type="component" value="Unassembled WGS sequence"/>
</dbReference>
<protein>
    <submittedName>
        <fullName evidence="1">Cell division protein ZapA</fullName>
    </submittedName>
</protein>
<reference evidence="1" key="2">
    <citation type="journal article" date="2021" name="PeerJ">
        <title>Extensive microbial diversity within the chicken gut microbiome revealed by metagenomics and culture.</title>
        <authorList>
            <person name="Gilroy R."/>
            <person name="Ravi A."/>
            <person name="Getino M."/>
            <person name="Pursley I."/>
            <person name="Horton D.L."/>
            <person name="Alikhan N.F."/>
            <person name="Baker D."/>
            <person name="Gharbi K."/>
            <person name="Hall N."/>
            <person name="Watson M."/>
            <person name="Adriaenssens E.M."/>
            <person name="Foster-Nyarko E."/>
            <person name="Jarju S."/>
            <person name="Secka A."/>
            <person name="Antonio M."/>
            <person name="Oren A."/>
            <person name="Chaudhuri R.R."/>
            <person name="La Ragione R."/>
            <person name="Hildebrand F."/>
            <person name="Pallen M.J."/>
        </authorList>
    </citation>
    <scope>NUCLEOTIDE SEQUENCE</scope>
    <source>
        <strain evidence="1">ChiW3-316</strain>
    </source>
</reference>
<dbReference type="EMBL" id="DVNC01000053">
    <property type="protein sequence ID" value="HIU53995.1"/>
    <property type="molecule type" value="Genomic_DNA"/>
</dbReference>
<dbReference type="InterPro" id="IPR042233">
    <property type="entry name" value="Cell_div_ZapA_N"/>
</dbReference>
<gene>
    <name evidence="1" type="ORF">IAD20_07960</name>
</gene>
<dbReference type="SUPFAM" id="SSF102829">
    <property type="entry name" value="Cell division protein ZapA-like"/>
    <property type="match status" value="1"/>
</dbReference>
<name>A0A9D1M547_9PROT</name>
<evidence type="ECO:0000313" key="1">
    <source>
        <dbReference type="EMBL" id="HIU53995.1"/>
    </source>
</evidence>
<reference evidence="1" key="1">
    <citation type="submission" date="2020-10" db="EMBL/GenBank/DDBJ databases">
        <authorList>
            <person name="Gilroy R."/>
        </authorList>
    </citation>
    <scope>NUCLEOTIDE SEQUENCE</scope>
    <source>
        <strain evidence="1">ChiW3-316</strain>
    </source>
</reference>
<dbReference type="Gene3D" id="3.30.160.880">
    <property type="entry name" value="Cell division protein ZapA protomer, N-terminal domain"/>
    <property type="match status" value="1"/>
</dbReference>
<keyword evidence="1" id="KW-0131">Cell cycle</keyword>
<dbReference type="InterPro" id="IPR007838">
    <property type="entry name" value="Cell_div_ZapA-like"/>
</dbReference>
<organism evidence="1 2">
    <name type="scientific">Candidatus Scatocola faecipullorum</name>
    <dbReference type="NCBI Taxonomy" id="2840917"/>
    <lineage>
        <taxon>Bacteria</taxon>
        <taxon>Pseudomonadati</taxon>
        <taxon>Pseudomonadota</taxon>
        <taxon>Alphaproteobacteria</taxon>
        <taxon>Rhodospirillales</taxon>
        <taxon>Rhodospirillaceae</taxon>
        <taxon>Rhodospirillaceae incertae sedis</taxon>
        <taxon>Candidatus Scatocola</taxon>
    </lineage>
</organism>
<keyword evidence="1" id="KW-0132">Cell division</keyword>
<dbReference type="GO" id="GO:0051301">
    <property type="term" value="P:cell division"/>
    <property type="evidence" value="ECO:0007669"/>
    <property type="project" value="UniProtKB-KW"/>
</dbReference>
<proteinExistence type="predicted"/>
<dbReference type="Pfam" id="PF05164">
    <property type="entry name" value="ZapA"/>
    <property type="match status" value="1"/>
</dbReference>
<sequence length="113" mass="12281">MAQVTITINSREYAVACEDGQEVRIMQLSRLLDEKARMITGGSLQVNENMLLAMVGLLLADELTELKKGVPQAVAGGEAVDNSRLPGLDKELAEKLQNLTEEINSVAKKIESL</sequence>